<evidence type="ECO:0000256" key="2">
    <source>
        <dbReference type="ARBA" id="ARBA00022705"/>
    </source>
</evidence>
<dbReference type="Gene3D" id="1.10.10.160">
    <property type="match status" value="1"/>
</dbReference>
<sequence>MKLNDAQQQAVTFVTGPCLVLAGAGSGKTRVIINKIAYLIRECGYLPKQIAAVTFTNKAAREMKERIAFSLGKQEARGLTISTFHTLGLTILKKEYRAAGIKSNFSLFDDQDQLALLKELTEPLLKEDKDLLNQLVSYISRCKNQMIFPDKAKECARDQKESAFAACYELYSIQTRALNVLDFDDLILLPTQLFIHNSEVRERWQLSIRYLLVDEYQDTNTMQYQLIKMLVGDRARFTVVGDDDQSIYSWRGAQPQNMALLKEDFPHLNVIKLEQNYRSTAVILKAANILIANNPHLFEKKLISFHGQGDLIKIISAKDEENEAQRVVAEIIGHRFIHQTSYGQYAILYRGNHQSRLIEKVLVQNKIPYRISGGTSFFSRIEIKDILAYLRLLTNSEDDTAFLRVVNTPRREIGPSTLQKLGEFATLQQKSLFSASFDIGSTGLLNARQLSALQSFTYWIDKLSEYAKESPLEAVRDLLTEINYDSWLFETSPSPKAAEMRLKNVNQLYEWLGDMLNGSDIEEPMTLTQAVNRFTLRDMLERAEDDEESHQVQLMTIHASKGLEFDFVYLLGMEEGILPHQNSLNEGQIEAVEEERRLAYVAITRAKKNLTITHCLERRSQGEVIKPDPSRFLKELPQDELNYESGGQKVTAQERMVKGQAHLALIKARLNKK</sequence>
<feature type="domain" description="UvrD-like helicase C-terminal" evidence="14">
    <location>
        <begin position="281"/>
        <end position="562"/>
    </location>
</feature>
<dbReference type="RefSeq" id="WP_385876546.1">
    <property type="nucleotide sequence ID" value="NZ_JBHLXE010000048.1"/>
</dbReference>
<dbReference type="Pfam" id="PF00580">
    <property type="entry name" value="UvrD-helicase"/>
    <property type="match status" value="1"/>
</dbReference>
<protein>
    <recommendedName>
        <fullName evidence="11">ATP-dependent DNA helicase Rep</fullName>
        <ecNumber evidence="11">5.6.2.4</ecNumber>
    </recommendedName>
    <alternativeName>
        <fullName evidence="11">DNA 3'-5' helicase Rep</fullName>
    </alternativeName>
</protein>
<dbReference type="Pfam" id="PF13361">
    <property type="entry name" value="UvrD_C"/>
    <property type="match status" value="1"/>
</dbReference>
<dbReference type="NCBIfam" id="TIGR01074">
    <property type="entry name" value="rep"/>
    <property type="match status" value="1"/>
</dbReference>
<dbReference type="InterPro" id="IPR014017">
    <property type="entry name" value="DNA_helicase_UvrD-like_C"/>
</dbReference>
<keyword evidence="6 11" id="KW-0067">ATP-binding</keyword>
<dbReference type="CDD" id="cd17932">
    <property type="entry name" value="DEXQc_UvrD"/>
    <property type="match status" value="1"/>
</dbReference>
<evidence type="ECO:0000256" key="3">
    <source>
        <dbReference type="ARBA" id="ARBA00022741"/>
    </source>
</evidence>
<dbReference type="SUPFAM" id="SSF52540">
    <property type="entry name" value="P-loop containing nucleoside triphosphate hydrolases"/>
    <property type="match status" value="1"/>
</dbReference>
<dbReference type="EC" id="5.6.2.4" evidence="11"/>
<evidence type="ECO:0000313" key="15">
    <source>
        <dbReference type="EMBL" id="MFC0179444.1"/>
    </source>
</evidence>
<dbReference type="EMBL" id="JBHLXE010000048">
    <property type="protein sequence ID" value="MFC0179444.1"/>
    <property type="molecule type" value="Genomic_DNA"/>
</dbReference>
<dbReference type="PROSITE" id="PS51198">
    <property type="entry name" value="UVRD_HELICASE_ATP_BIND"/>
    <property type="match status" value="1"/>
</dbReference>
<comment type="subunit">
    <text evidence="11">Homodimer.</text>
</comment>
<evidence type="ECO:0000256" key="1">
    <source>
        <dbReference type="ARBA" id="ARBA00009922"/>
    </source>
</evidence>
<evidence type="ECO:0000256" key="12">
    <source>
        <dbReference type="PROSITE-ProRule" id="PRU00560"/>
    </source>
</evidence>
<keyword evidence="3 11" id="KW-0547">Nucleotide-binding</keyword>
<dbReference type="PANTHER" id="PTHR11070">
    <property type="entry name" value="UVRD / RECB / PCRA DNA HELICASE FAMILY MEMBER"/>
    <property type="match status" value="1"/>
</dbReference>
<evidence type="ECO:0000256" key="7">
    <source>
        <dbReference type="ARBA" id="ARBA00023125"/>
    </source>
</evidence>
<accession>A0ABV6C8Z5</accession>
<keyword evidence="5 11" id="KW-0347">Helicase</keyword>
<dbReference type="Gene3D" id="3.40.50.300">
    <property type="entry name" value="P-loop containing nucleotide triphosphate hydrolases"/>
    <property type="match status" value="2"/>
</dbReference>
<comment type="caution">
    <text evidence="15">The sequence shown here is derived from an EMBL/GenBank/DDBJ whole genome shotgun (WGS) entry which is preliminary data.</text>
</comment>
<comment type="catalytic activity">
    <reaction evidence="9 11">
        <text>Couples ATP hydrolysis with the unwinding of duplex DNA by translocating in the 3'-5' direction.</text>
        <dbReference type="EC" id="5.6.2.4"/>
    </reaction>
</comment>
<gene>
    <name evidence="11 15" type="primary">rep</name>
    <name evidence="15" type="ORF">ACFFIT_04950</name>
</gene>
<comment type="catalytic activity">
    <reaction evidence="10 11">
        <text>ATP + H2O = ADP + phosphate + H(+)</text>
        <dbReference type="Rhea" id="RHEA:13065"/>
        <dbReference type="ChEBI" id="CHEBI:15377"/>
        <dbReference type="ChEBI" id="CHEBI:15378"/>
        <dbReference type="ChEBI" id="CHEBI:30616"/>
        <dbReference type="ChEBI" id="CHEBI:43474"/>
        <dbReference type="ChEBI" id="CHEBI:456216"/>
        <dbReference type="EC" id="5.6.2.4"/>
    </reaction>
</comment>
<dbReference type="Proteomes" id="UP001589758">
    <property type="component" value="Unassembled WGS sequence"/>
</dbReference>
<comment type="function">
    <text evidence="11">Rep helicase is a single-stranded DNA-dependent ATPase involved in DNA replication; it can initiate unwinding at a nick in the DNA. It binds to the single-stranded DNA and acts in a progressive fashion along the DNA in the 3' to 5' direction.</text>
</comment>
<dbReference type="InterPro" id="IPR013986">
    <property type="entry name" value="DExx_box_DNA_helicase_dom_sf"/>
</dbReference>
<reference evidence="15 16" key="1">
    <citation type="submission" date="2024-09" db="EMBL/GenBank/DDBJ databases">
        <authorList>
            <person name="Sun Q."/>
            <person name="Mori K."/>
        </authorList>
    </citation>
    <scope>NUCLEOTIDE SEQUENCE [LARGE SCALE GENOMIC DNA]</scope>
    <source>
        <strain evidence="15 16">CCM 8545</strain>
    </source>
</reference>
<evidence type="ECO:0000259" key="13">
    <source>
        <dbReference type="PROSITE" id="PS51198"/>
    </source>
</evidence>
<keyword evidence="7 11" id="KW-0238">DNA-binding</keyword>
<dbReference type="HAMAP" id="MF_01920">
    <property type="entry name" value="Helicase_Rep"/>
    <property type="match status" value="1"/>
</dbReference>
<dbReference type="InterPro" id="IPR005752">
    <property type="entry name" value="Helicase_Rep"/>
</dbReference>
<evidence type="ECO:0000256" key="11">
    <source>
        <dbReference type="HAMAP-Rule" id="MF_01920"/>
    </source>
</evidence>
<keyword evidence="16" id="KW-1185">Reference proteome</keyword>
<keyword evidence="8 11" id="KW-0413">Isomerase</keyword>
<feature type="binding site" evidence="12">
    <location>
        <begin position="22"/>
        <end position="29"/>
    </location>
    <ligand>
        <name>ATP</name>
        <dbReference type="ChEBI" id="CHEBI:30616"/>
    </ligand>
</feature>
<evidence type="ECO:0000256" key="4">
    <source>
        <dbReference type="ARBA" id="ARBA00022801"/>
    </source>
</evidence>
<evidence type="ECO:0000256" key="9">
    <source>
        <dbReference type="ARBA" id="ARBA00034617"/>
    </source>
</evidence>
<name>A0ABV6C8Z5_9GAMM</name>
<evidence type="ECO:0000259" key="14">
    <source>
        <dbReference type="PROSITE" id="PS51217"/>
    </source>
</evidence>
<dbReference type="CDD" id="cd18807">
    <property type="entry name" value="SF1_C_UvrD"/>
    <property type="match status" value="1"/>
</dbReference>
<dbReference type="InterPro" id="IPR027417">
    <property type="entry name" value="P-loop_NTPase"/>
</dbReference>
<keyword evidence="4 11" id="KW-0378">Hydrolase</keyword>
<dbReference type="Gene3D" id="1.10.486.10">
    <property type="entry name" value="PCRA, domain 4"/>
    <property type="match status" value="1"/>
</dbReference>
<feature type="domain" description="UvrD-like helicase ATP-binding" evidence="13">
    <location>
        <begin position="1"/>
        <end position="280"/>
    </location>
</feature>
<evidence type="ECO:0000313" key="16">
    <source>
        <dbReference type="Proteomes" id="UP001589758"/>
    </source>
</evidence>
<dbReference type="PROSITE" id="PS51217">
    <property type="entry name" value="UVRD_HELICASE_CTER"/>
    <property type="match status" value="1"/>
</dbReference>
<dbReference type="GO" id="GO:0003678">
    <property type="term" value="F:DNA helicase activity"/>
    <property type="evidence" value="ECO:0007669"/>
    <property type="project" value="UniProtKB-EC"/>
</dbReference>
<evidence type="ECO:0000256" key="10">
    <source>
        <dbReference type="ARBA" id="ARBA00048988"/>
    </source>
</evidence>
<organism evidence="15 16">
    <name type="scientific">Thorsellia kenyensis</name>
    <dbReference type="NCBI Taxonomy" id="1549888"/>
    <lineage>
        <taxon>Bacteria</taxon>
        <taxon>Pseudomonadati</taxon>
        <taxon>Pseudomonadota</taxon>
        <taxon>Gammaproteobacteria</taxon>
        <taxon>Enterobacterales</taxon>
        <taxon>Thorselliaceae</taxon>
        <taxon>Thorsellia</taxon>
    </lineage>
</organism>
<comment type="similarity">
    <text evidence="1 11">Belongs to the helicase family. UvrD subfamily.</text>
</comment>
<dbReference type="InterPro" id="IPR000212">
    <property type="entry name" value="DNA_helicase_UvrD/REP"/>
</dbReference>
<proteinExistence type="inferred from homology"/>
<dbReference type="InterPro" id="IPR014016">
    <property type="entry name" value="UvrD-like_ATP-bd"/>
</dbReference>
<dbReference type="PANTHER" id="PTHR11070:SF64">
    <property type="entry name" value="ATP-DEPENDENT DNA HELICASE REP"/>
    <property type="match status" value="1"/>
</dbReference>
<evidence type="ECO:0000256" key="8">
    <source>
        <dbReference type="ARBA" id="ARBA00023235"/>
    </source>
</evidence>
<keyword evidence="2 11" id="KW-0235">DNA replication</keyword>
<dbReference type="GO" id="GO:0016787">
    <property type="term" value="F:hydrolase activity"/>
    <property type="evidence" value="ECO:0007669"/>
    <property type="project" value="UniProtKB-KW"/>
</dbReference>
<feature type="binding site" evidence="11">
    <location>
        <position position="278"/>
    </location>
    <ligand>
        <name>ATP</name>
        <dbReference type="ChEBI" id="CHEBI:30616"/>
    </ligand>
</feature>
<evidence type="ECO:0000256" key="5">
    <source>
        <dbReference type="ARBA" id="ARBA00022806"/>
    </source>
</evidence>
<evidence type="ECO:0000256" key="6">
    <source>
        <dbReference type="ARBA" id="ARBA00022840"/>
    </source>
</evidence>